<keyword evidence="2" id="KW-0238">DNA-binding</keyword>
<accession>A0A443IDW3</accession>
<evidence type="ECO:0000313" key="5">
    <source>
        <dbReference type="EMBL" id="RWR02334.1"/>
    </source>
</evidence>
<name>A0A443IDW3_9GAMM</name>
<dbReference type="GO" id="GO:0003700">
    <property type="term" value="F:DNA-binding transcription factor activity"/>
    <property type="evidence" value="ECO:0007669"/>
    <property type="project" value="InterPro"/>
</dbReference>
<dbReference type="SMART" id="SM00342">
    <property type="entry name" value="HTH_ARAC"/>
    <property type="match status" value="1"/>
</dbReference>
<dbReference type="Pfam" id="PF12833">
    <property type="entry name" value="HTH_18"/>
    <property type="match status" value="1"/>
</dbReference>
<keyword evidence="3" id="KW-0804">Transcription</keyword>
<sequence length="308" mass="34730">MNTSNDFSTEMPSRETLTNELTSIIKRFSPIEGEHKVAIPSLTFYRISSPSVEEAALSKVALIFAAQGSKTIKAGEEYYDYDSRRCLVTSVDMPVSGRVVEATPEKPYLCFSFEIDMKLVADLVSSKEFPKPDESSAGLGISTGELSLELLEATCRLTRLLLTPKHIPVLAPLIEQEIIYRILMSSQGARLRQSLVKDSSSYKITKAIGWLKEHYNEPIRIDILARHVNMSTSSLYQHFREATALSPLQYQKRLRLMEARSRLLERASDVGIVASAVGYEHISQFHREYKKLFGAPPVQDARRLRNDI</sequence>
<gene>
    <name evidence="5" type="ORF">ED28_08110</name>
</gene>
<evidence type="ECO:0000313" key="6">
    <source>
        <dbReference type="Proteomes" id="UP000288794"/>
    </source>
</evidence>
<comment type="caution">
    <text evidence="5">The sequence shown here is derived from an EMBL/GenBank/DDBJ whole genome shotgun (WGS) entry which is preliminary data.</text>
</comment>
<evidence type="ECO:0000256" key="1">
    <source>
        <dbReference type="ARBA" id="ARBA00023015"/>
    </source>
</evidence>
<reference evidence="5 6" key="1">
    <citation type="submission" date="2014-04" db="EMBL/GenBank/DDBJ databases">
        <title>Draft genome sequence of Pantoea beijingensis strain LMG 27579, an emerging pathogen to Pleurotus eryngii with potential industrial application.</title>
        <authorList>
            <person name="Xu F."/>
            <person name="Liu Y."/>
            <person name="Wang S."/>
            <person name="Yin Y."/>
            <person name="Ma Y."/>
            <person name="Zhao S."/>
            <person name="Rong C."/>
        </authorList>
    </citation>
    <scope>NUCLEOTIDE SEQUENCE [LARGE SCALE GENOMIC DNA]</scope>
    <source>
        <strain evidence="5 6">LMG 27579</strain>
    </source>
</reference>
<dbReference type="AlphaFoldDB" id="A0A443IDW3"/>
<dbReference type="InterPro" id="IPR009594">
    <property type="entry name" value="Tscrpt_reg_HTH_AraC_N"/>
</dbReference>
<dbReference type="PANTHER" id="PTHR43436">
    <property type="entry name" value="ARAC-FAMILY TRANSCRIPTIONAL REGULATOR"/>
    <property type="match status" value="1"/>
</dbReference>
<evidence type="ECO:0000259" key="4">
    <source>
        <dbReference type="PROSITE" id="PS01124"/>
    </source>
</evidence>
<dbReference type="EMBL" id="JMEE01000023">
    <property type="protein sequence ID" value="RWR02334.1"/>
    <property type="molecule type" value="Genomic_DNA"/>
</dbReference>
<dbReference type="Gene3D" id="1.10.10.60">
    <property type="entry name" value="Homeodomain-like"/>
    <property type="match status" value="1"/>
</dbReference>
<evidence type="ECO:0000256" key="2">
    <source>
        <dbReference type="ARBA" id="ARBA00023125"/>
    </source>
</evidence>
<feature type="domain" description="HTH araC/xylS-type" evidence="4">
    <location>
        <begin position="205"/>
        <end position="303"/>
    </location>
</feature>
<dbReference type="Pfam" id="PF06719">
    <property type="entry name" value="AraC_N"/>
    <property type="match status" value="1"/>
</dbReference>
<proteinExistence type="predicted"/>
<dbReference type="InterPro" id="IPR009057">
    <property type="entry name" value="Homeodomain-like_sf"/>
</dbReference>
<dbReference type="InterPro" id="IPR018060">
    <property type="entry name" value="HTH_AraC"/>
</dbReference>
<dbReference type="Proteomes" id="UP000288794">
    <property type="component" value="Unassembled WGS sequence"/>
</dbReference>
<organism evidence="5 6">
    <name type="scientific">[Pantoea] beijingensis</name>
    <dbReference type="NCBI Taxonomy" id="1324864"/>
    <lineage>
        <taxon>Bacteria</taxon>
        <taxon>Pseudomonadati</taxon>
        <taxon>Pseudomonadota</taxon>
        <taxon>Gammaproteobacteria</taxon>
        <taxon>Enterobacterales</taxon>
        <taxon>Erwiniaceae</taxon>
        <taxon>Erwinia</taxon>
    </lineage>
</organism>
<dbReference type="SUPFAM" id="SSF46689">
    <property type="entry name" value="Homeodomain-like"/>
    <property type="match status" value="2"/>
</dbReference>
<dbReference type="GO" id="GO:0043565">
    <property type="term" value="F:sequence-specific DNA binding"/>
    <property type="evidence" value="ECO:0007669"/>
    <property type="project" value="InterPro"/>
</dbReference>
<evidence type="ECO:0000256" key="3">
    <source>
        <dbReference type="ARBA" id="ARBA00023163"/>
    </source>
</evidence>
<keyword evidence="1" id="KW-0805">Transcription regulation</keyword>
<dbReference type="RefSeq" id="WP_206612508.1">
    <property type="nucleotide sequence ID" value="NZ_CP071409.1"/>
</dbReference>
<protein>
    <submittedName>
        <fullName evidence="5">AraC family transcriptional regulator</fullName>
    </submittedName>
</protein>
<dbReference type="PANTHER" id="PTHR43436:SF1">
    <property type="entry name" value="TRANSCRIPTIONAL REGULATORY PROTEIN"/>
    <property type="match status" value="1"/>
</dbReference>
<keyword evidence="6" id="KW-1185">Reference proteome</keyword>
<dbReference type="PROSITE" id="PS01124">
    <property type="entry name" value="HTH_ARAC_FAMILY_2"/>
    <property type="match status" value="1"/>
</dbReference>
<dbReference type="InterPro" id="IPR018062">
    <property type="entry name" value="HTH_AraC-typ_CS"/>
</dbReference>
<dbReference type="PROSITE" id="PS00041">
    <property type="entry name" value="HTH_ARAC_FAMILY_1"/>
    <property type="match status" value="1"/>
</dbReference>